<feature type="transmembrane region" description="Helical" evidence="1">
    <location>
        <begin position="80"/>
        <end position="100"/>
    </location>
</feature>
<evidence type="ECO:0000313" key="3">
    <source>
        <dbReference type="WBParaSite" id="ALUE_0002271201-mRNA-1"/>
    </source>
</evidence>
<name>A0A0M3IVD4_ASCLU</name>
<keyword evidence="1" id="KW-1133">Transmembrane helix</keyword>
<reference evidence="3" key="1">
    <citation type="submission" date="2017-02" db="UniProtKB">
        <authorList>
            <consortium name="WormBaseParasite"/>
        </authorList>
    </citation>
    <scope>IDENTIFICATION</scope>
</reference>
<dbReference type="AlphaFoldDB" id="A0A0M3IVD4"/>
<evidence type="ECO:0000313" key="2">
    <source>
        <dbReference type="Proteomes" id="UP000036681"/>
    </source>
</evidence>
<organism evidence="2 3">
    <name type="scientific">Ascaris lumbricoides</name>
    <name type="common">Giant roundworm</name>
    <dbReference type="NCBI Taxonomy" id="6252"/>
    <lineage>
        <taxon>Eukaryota</taxon>
        <taxon>Metazoa</taxon>
        <taxon>Ecdysozoa</taxon>
        <taxon>Nematoda</taxon>
        <taxon>Chromadorea</taxon>
        <taxon>Rhabditida</taxon>
        <taxon>Spirurina</taxon>
        <taxon>Ascaridomorpha</taxon>
        <taxon>Ascaridoidea</taxon>
        <taxon>Ascarididae</taxon>
        <taxon>Ascaris</taxon>
    </lineage>
</organism>
<dbReference type="WBParaSite" id="ALUE_0002271201-mRNA-1">
    <property type="protein sequence ID" value="ALUE_0002271201-mRNA-1"/>
    <property type="gene ID" value="ALUE_0002271201"/>
</dbReference>
<evidence type="ECO:0000256" key="1">
    <source>
        <dbReference type="SAM" id="Phobius"/>
    </source>
</evidence>
<protein>
    <submittedName>
        <fullName evidence="3">Uncharacterized protein</fullName>
    </submittedName>
</protein>
<keyword evidence="1" id="KW-0812">Transmembrane</keyword>
<keyword evidence="2" id="KW-1185">Reference proteome</keyword>
<keyword evidence="1" id="KW-0472">Membrane</keyword>
<accession>A0A0M3IVD4</accession>
<dbReference type="Proteomes" id="UP000036681">
    <property type="component" value="Unplaced"/>
</dbReference>
<sequence length="117" mass="14292">MLMFMRSPRIRLGRRRPRKIASAKLFHRWGGEDMDRFDGDSNQMLMFMRSPRIRLGRRRPRKIASAKLFHRWGGEDMDRFVFIYFLYTSYCLVFKLIFFMRLNEHFDNVLISCNIQC</sequence>
<proteinExistence type="predicted"/>